<evidence type="ECO:0000313" key="2">
    <source>
        <dbReference type="EMBL" id="KAL3721392.1"/>
    </source>
</evidence>
<dbReference type="PANTHER" id="PTHR31672">
    <property type="entry name" value="BNACNNG10540D PROTEIN"/>
    <property type="match status" value="1"/>
</dbReference>
<organism evidence="2 3">
    <name type="scientific">Eucalyptus globulus</name>
    <name type="common">Tasmanian blue gum</name>
    <dbReference type="NCBI Taxonomy" id="34317"/>
    <lineage>
        <taxon>Eukaryota</taxon>
        <taxon>Viridiplantae</taxon>
        <taxon>Streptophyta</taxon>
        <taxon>Embryophyta</taxon>
        <taxon>Tracheophyta</taxon>
        <taxon>Spermatophyta</taxon>
        <taxon>Magnoliopsida</taxon>
        <taxon>eudicotyledons</taxon>
        <taxon>Gunneridae</taxon>
        <taxon>Pentapetalae</taxon>
        <taxon>rosids</taxon>
        <taxon>malvids</taxon>
        <taxon>Myrtales</taxon>
        <taxon>Myrtaceae</taxon>
        <taxon>Myrtoideae</taxon>
        <taxon>Eucalypteae</taxon>
        <taxon>Eucalyptus</taxon>
    </lineage>
</organism>
<evidence type="ECO:0000259" key="1">
    <source>
        <dbReference type="SMART" id="SM00256"/>
    </source>
</evidence>
<dbReference type="Pfam" id="PF00646">
    <property type="entry name" value="F-box"/>
    <property type="match status" value="1"/>
</dbReference>
<dbReference type="AlphaFoldDB" id="A0ABD3J1X3"/>
<dbReference type="InterPro" id="IPR001810">
    <property type="entry name" value="F-box_dom"/>
</dbReference>
<gene>
    <name evidence="2" type="ORF">ACJRO7_033823</name>
</gene>
<evidence type="ECO:0000313" key="3">
    <source>
        <dbReference type="Proteomes" id="UP001634007"/>
    </source>
</evidence>
<reference evidence="2 3" key="1">
    <citation type="submission" date="2024-11" db="EMBL/GenBank/DDBJ databases">
        <title>Chromosome-level genome assembly of Eucalyptus globulus Labill. provides insights into its genome evolution.</title>
        <authorList>
            <person name="Li X."/>
        </authorList>
    </citation>
    <scope>NUCLEOTIDE SEQUENCE [LARGE SCALE GENOMIC DNA]</scope>
    <source>
        <strain evidence="2">CL2024</strain>
        <tissue evidence="2">Fresh tender leaves</tissue>
    </source>
</reference>
<name>A0ABD3J1X3_EUCGL</name>
<dbReference type="SUPFAM" id="SSF81383">
    <property type="entry name" value="F-box domain"/>
    <property type="match status" value="1"/>
</dbReference>
<accession>A0ABD3J1X3</accession>
<dbReference type="PANTHER" id="PTHR31672:SF13">
    <property type="entry name" value="F-BOX PROTEIN CPR30-LIKE"/>
    <property type="match status" value="1"/>
</dbReference>
<comment type="caution">
    <text evidence="2">The sequence shown here is derived from an EMBL/GenBank/DDBJ whole genome shotgun (WGS) entry which is preliminary data.</text>
</comment>
<proteinExistence type="predicted"/>
<feature type="domain" description="F-box" evidence="1">
    <location>
        <begin position="12"/>
        <end position="52"/>
    </location>
</feature>
<dbReference type="Proteomes" id="UP001634007">
    <property type="component" value="Unassembled WGS sequence"/>
</dbReference>
<dbReference type="InterPro" id="IPR036047">
    <property type="entry name" value="F-box-like_dom_sf"/>
</dbReference>
<protein>
    <recommendedName>
        <fullName evidence="1">F-box domain-containing protein</fullName>
    </recommendedName>
</protein>
<dbReference type="EMBL" id="JBJKBG010000009">
    <property type="protein sequence ID" value="KAL3721392.1"/>
    <property type="molecule type" value="Genomic_DNA"/>
</dbReference>
<sequence length="128" mass="14242">MSSFASGDDPKLPQDAIVEILKRLLVGSLLWFRCVCRSWCSTINGPLFVALHLNHSALHASNWHLACIEWYNPPGSLCLLFSGESLPLSRIEVPFTAPFSRYGFIGSCNGLICITRVSEDGYSRSMYL</sequence>
<dbReference type="Gene3D" id="1.20.1280.50">
    <property type="match status" value="1"/>
</dbReference>
<dbReference type="InterPro" id="IPR050796">
    <property type="entry name" value="SCF_F-box_component"/>
</dbReference>
<dbReference type="SMART" id="SM00256">
    <property type="entry name" value="FBOX"/>
    <property type="match status" value="1"/>
</dbReference>
<keyword evidence="3" id="KW-1185">Reference proteome</keyword>